<gene>
    <name evidence="1" type="ORF">GCM10009802_13040</name>
</gene>
<dbReference type="Proteomes" id="UP001500443">
    <property type="component" value="Unassembled WGS sequence"/>
</dbReference>
<comment type="caution">
    <text evidence="1">The sequence shown here is derived from an EMBL/GenBank/DDBJ whole genome shotgun (WGS) entry which is preliminary data.</text>
</comment>
<evidence type="ECO:0000313" key="2">
    <source>
        <dbReference type="Proteomes" id="UP001500443"/>
    </source>
</evidence>
<reference evidence="1 2" key="1">
    <citation type="journal article" date="2019" name="Int. J. Syst. Evol. Microbiol.">
        <title>The Global Catalogue of Microorganisms (GCM) 10K type strain sequencing project: providing services to taxonomists for standard genome sequencing and annotation.</title>
        <authorList>
            <consortium name="The Broad Institute Genomics Platform"/>
            <consortium name="The Broad Institute Genome Sequencing Center for Infectious Disease"/>
            <person name="Wu L."/>
            <person name="Ma J."/>
        </authorList>
    </citation>
    <scope>NUCLEOTIDE SEQUENCE [LARGE SCALE GENOMIC DNA]</scope>
    <source>
        <strain evidence="1 2">JCM 15481</strain>
    </source>
</reference>
<name>A0ABN2XM29_9ACTN</name>
<evidence type="ECO:0000313" key="1">
    <source>
        <dbReference type="EMBL" id="GAA2113998.1"/>
    </source>
</evidence>
<sequence>MPRAAPRTRFTHGGGTNAACVIACIAAAIDRMIAEGSWAKAAAANLVGVAGYDPRPPETTG</sequence>
<keyword evidence="2" id="KW-1185">Reference proteome</keyword>
<protein>
    <submittedName>
        <fullName evidence="1">Uncharacterized protein</fullName>
    </submittedName>
</protein>
<dbReference type="EMBL" id="BAAAPF010000021">
    <property type="protein sequence ID" value="GAA2113998.1"/>
    <property type="molecule type" value="Genomic_DNA"/>
</dbReference>
<accession>A0ABN2XM29</accession>
<organism evidence="1 2">
    <name type="scientific">Streptomyces synnematoformans</name>
    <dbReference type="NCBI Taxonomy" id="415721"/>
    <lineage>
        <taxon>Bacteria</taxon>
        <taxon>Bacillati</taxon>
        <taxon>Actinomycetota</taxon>
        <taxon>Actinomycetes</taxon>
        <taxon>Kitasatosporales</taxon>
        <taxon>Streptomycetaceae</taxon>
        <taxon>Streptomyces</taxon>
    </lineage>
</organism>
<proteinExistence type="predicted"/>